<dbReference type="RefSeq" id="WP_140602994.1">
    <property type="nucleotide sequence ID" value="NZ_SAWY01000019.1"/>
</dbReference>
<feature type="DNA-binding region" description="OmpR/PhoB-type" evidence="2">
    <location>
        <begin position="9"/>
        <end position="107"/>
    </location>
</feature>
<dbReference type="InterPro" id="IPR001867">
    <property type="entry name" value="OmpR/PhoB-type_DNA-bd"/>
</dbReference>
<reference evidence="4 5" key="1">
    <citation type="submission" date="2019-01" db="EMBL/GenBank/DDBJ databases">
        <title>Litorilituus lipolytica sp. nov., isolated from intertidal sand of the Yellow Sea in China.</title>
        <authorList>
            <person name="Liu A."/>
        </authorList>
    </citation>
    <scope>NUCLEOTIDE SEQUENCE [LARGE SCALE GENOMIC DNA]</scope>
    <source>
        <strain evidence="4 5">RZ04</strain>
    </source>
</reference>
<comment type="caution">
    <text evidence="4">The sequence shown here is derived from an EMBL/GenBank/DDBJ whole genome shotgun (WGS) entry which is preliminary data.</text>
</comment>
<dbReference type="InterPro" id="IPR016032">
    <property type="entry name" value="Sig_transdc_resp-reg_C-effctor"/>
</dbReference>
<dbReference type="Proteomes" id="UP000315303">
    <property type="component" value="Unassembled WGS sequence"/>
</dbReference>
<evidence type="ECO:0000313" key="4">
    <source>
        <dbReference type="EMBL" id="TPH15595.1"/>
    </source>
</evidence>
<evidence type="ECO:0000259" key="3">
    <source>
        <dbReference type="PROSITE" id="PS51755"/>
    </source>
</evidence>
<protein>
    <submittedName>
        <fullName evidence="4">Winged helix family transcriptional regulator</fullName>
    </submittedName>
</protein>
<dbReference type="GO" id="GO:0006355">
    <property type="term" value="P:regulation of DNA-templated transcription"/>
    <property type="evidence" value="ECO:0007669"/>
    <property type="project" value="InterPro"/>
</dbReference>
<accession>A0A502KZI6</accession>
<feature type="domain" description="OmpR/PhoB-type" evidence="3">
    <location>
        <begin position="9"/>
        <end position="107"/>
    </location>
</feature>
<dbReference type="AlphaFoldDB" id="A0A502KZI6"/>
<organism evidence="4 5">
    <name type="scientific">Litorilituus lipolyticus</name>
    <dbReference type="NCBI Taxonomy" id="2491017"/>
    <lineage>
        <taxon>Bacteria</taxon>
        <taxon>Pseudomonadati</taxon>
        <taxon>Pseudomonadota</taxon>
        <taxon>Gammaproteobacteria</taxon>
        <taxon>Alteromonadales</taxon>
        <taxon>Colwelliaceae</taxon>
        <taxon>Litorilituus</taxon>
    </lineage>
</organism>
<keyword evidence="5" id="KW-1185">Reference proteome</keyword>
<dbReference type="GO" id="GO:0000160">
    <property type="term" value="P:phosphorelay signal transduction system"/>
    <property type="evidence" value="ECO:0007669"/>
    <property type="project" value="InterPro"/>
</dbReference>
<dbReference type="GO" id="GO:0003677">
    <property type="term" value="F:DNA binding"/>
    <property type="evidence" value="ECO:0007669"/>
    <property type="project" value="UniProtKB-UniRule"/>
</dbReference>
<dbReference type="Pfam" id="PF00486">
    <property type="entry name" value="Trans_reg_C"/>
    <property type="match status" value="1"/>
</dbReference>
<dbReference type="EMBL" id="SAWY01000019">
    <property type="protein sequence ID" value="TPH15595.1"/>
    <property type="molecule type" value="Genomic_DNA"/>
</dbReference>
<dbReference type="PROSITE" id="PS51755">
    <property type="entry name" value="OMPR_PHOB"/>
    <property type="match status" value="1"/>
</dbReference>
<dbReference type="Gene3D" id="1.10.10.10">
    <property type="entry name" value="Winged helix-like DNA-binding domain superfamily/Winged helix DNA-binding domain"/>
    <property type="match status" value="1"/>
</dbReference>
<gene>
    <name evidence="4" type="ORF">EPA86_08420</name>
</gene>
<sequence>MEAISIKQENIYRVNQLHMNVATRSAYFHNQAIPLTGLEFNLLKVIMMNAGCIVTREDIANAVFQKSLKRCDKSINSHILNIRKKIANASGDECIKTVRGKGYIVFGN</sequence>
<evidence type="ECO:0000256" key="2">
    <source>
        <dbReference type="PROSITE-ProRule" id="PRU01091"/>
    </source>
</evidence>
<dbReference type="SUPFAM" id="SSF46894">
    <property type="entry name" value="C-terminal effector domain of the bipartite response regulators"/>
    <property type="match status" value="1"/>
</dbReference>
<dbReference type="SMART" id="SM00862">
    <property type="entry name" value="Trans_reg_C"/>
    <property type="match status" value="1"/>
</dbReference>
<keyword evidence="1 2" id="KW-0238">DNA-binding</keyword>
<evidence type="ECO:0000256" key="1">
    <source>
        <dbReference type="ARBA" id="ARBA00023125"/>
    </source>
</evidence>
<evidence type="ECO:0000313" key="5">
    <source>
        <dbReference type="Proteomes" id="UP000315303"/>
    </source>
</evidence>
<dbReference type="CDD" id="cd00383">
    <property type="entry name" value="trans_reg_C"/>
    <property type="match status" value="1"/>
</dbReference>
<dbReference type="OrthoDB" id="6228686at2"/>
<proteinExistence type="predicted"/>
<dbReference type="InterPro" id="IPR036388">
    <property type="entry name" value="WH-like_DNA-bd_sf"/>
</dbReference>
<name>A0A502KZI6_9GAMM</name>